<dbReference type="RefSeq" id="WP_051749418.1">
    <property type="nucleotide sequence ID" value="NZ_JFDP01000040.1"/>
</dbReference>
<dbReference type="EMBL" id="JFDP01000040">
    <property type="protein sequence ID" value="KEZ23455.1"/>
    <property type="molecule type" value="Genomic_DNA"/>
</dbReference>
<evidence type="ECO:0000313" key="1">
    <source>
        <dbReference type="EMBL" id="KEZ23455.1"/>
    </source>
</evidence>
<proteinExistence type="predicted"/>
<protein>
    <submittedName>
        <fullName evidence="1">DNA processing protein Smf</fullName>
    </submittedName>
</protein>
<dbReference type="eggNOG" id="COG0758">
    <property type="taxonomic scope" value="Bacteria"/>
</dbReference>
<dbReference type="Proteomes" id="UP000028537">
    <property type="component" value="Unassembled WGS sequence"/>
</dbReference>
<evidence type="ECO:0000313" key="2">
    <source>
        <dbReference type="Proteomes" id="UP000028537"/>
    </source>
</evidence>
<dbReference type="OrthoDB" id="9785707at2"/>
<accession>A0A084EZR3</accession>
<name>A0A084EZR3_9BACT</name>
<reference evidence="1 2" key="1">
    <citation type="submission" date="2014-02" db="EMBL/GenBank/DDBJ databases">
        <title>Genome sequence of Ureaplasma diversum strain 246.</title>
        <authorList>
            <person name="Sirand-Pugnet P."/>
            <person name="Breton M."/>
            <person name="Dordet-Frisoni E."/>
            <person name="Baranowski E."/>
            <person name="Barre A."/>
            <person name="Couture C."/>
            <person name="Dupuy V."/>
            <person name="Gaurivaud P."/>
            <person name="Jacob D."/>
            <person name="Lemaitre C."/>
            <person name="Manso-Silvan L."/>
            <person name="Nikolski M."/>
            <person name="Nouvel L.-X."/>
            <person name="Poumarat F."/>
            <person name="Tardy F."/>
            <person name="Thebault P."/>
            <person name="Theil S."/>
            <person name="Citti C."/>
            <person name="Thiaucourt F."/>
            <person name="Blanchard A."/>
        </authorList>
    </citation>
    <scope>NUCLEOTIDE SEQUENCE [LARGE SCALE GENOMIC DNA]</scope>
    <source>
        <strain evidence="1 2">NCTC 246</strain>
    </source>
</reference>
<dbReference type="AlphaFoldDB" id="A0A084EZR3"/>
<organism evidence="1 2">
    <name type="scientific">Ureaplasma diversum NCTC 246</name>
    <dbReference type="NCBI Taxonomy" id="1188241"/>
    <lineage>
        <taxon>Bacteria</taxon>
        <taxon>Bacillati</taxon>
        <taxon>Mycoplasmatota</taxon>
        <taxon>Mycoplasmoidales</taxon>
        <taxon>Mycoplasmoidaceae</taxon>
        <taxon>Ureaplasma</taxon>
    </lineage>
</organism>
<sequence>MNDITHYLSVKYGGDWFKVYKAIVNAETIPNDQMNTFLNTKEGILENTNILEITDDKYPHCFKLLKQPPFVIYYSNNLSMFNKRWIWLDDPNCALKENELLKIHLSGYGFVVYDLVTNKQLIKRLVKNNYKVLIVCNKAILHSQSYEYINHKNVWLISEIPSVNNEIKVSQDLKRLCCSLAEFIICVNELNHFDEYLINKVHDLDKQLFLHTNSKQTNKTNFPLQINNVNEIAAFKNNVN</sequence>
<keyword evidence="2" id="KW-1185">Reference proteome</keyword>
<comment type="caution">
    <text evidence="1">The sequence shown here is derived from an EMBL/GenBank/DDBJ whole genome shotgun (WGS) entry which is preliminary data.</text>
</comment>
<gene>
    <name evidence="1" type="primary">smf</name>
    <name evidence="1" type="ORF">UDIV_2980</name>
</gene>